<dbReference type="InterPro" id="IPR011765">
    <property type="entry name" value="Pept_M16_N"/>
</dbReference>
<evidence type="ECO:0000256" key="1">
    <source>
        <dbReference type="ARBA" id="ARBA00007261"/>
    </source>
</evidence>
<name>A0A381SHG8_9ZZZZ</name>
<dbReference type="InterPro" id="IPR001431">
    <property type="entry name" value="Pept_M16_Zn_BS"/>
</dbReference>
<organism evidence="9">
    <name type="scientific">marine metagenome</name>
    <dbReference type="NCBI Taxonomy" id="408172"/>
    <lineage>
        <taxon>unclassified sequences</taxon>
        <taxon>metagenomes</taxon>
        <taxon>ecological metagenomes</taxon>
    </lineage>
</organism>
<accession>A0A381SHG8</accession>
<evidence type="ECO:0000259" key="8">
    <source>
        <dbReference type="Pfam" id="PF05193"/>
    </source>
</evidence>
<dbReference type="Pfam" id="PF00675">
    <property type="entry name" value="Peptidase_M16"/>
    <property type="match status" value="1"/>
</dbReference>
<dbReference type="Gene3D" id="3.30.830.10">
    <property type="entry name" value="Metalloenzyme, LuxS/M16 peptidase-like"/>
    <property type="match status" value="1"/>
</dbReference>
<gene>
    <name evidence="9" type="ORF">METZ01_LOCUS55592</name>
</gene>
<comment type="similarity">
    <text evidence="1">Belongs to the peptidase M16 family.</text>
</comment>
<proteinExistence type="inferred from homology"/>
<evidence type="ECO:0000259" key="7">
    <source>
        <dbReference type="Pfam" id="PF00675"/>
    </source>
</evidence>
<keyword evidence="2" id="KW-0645">Protease</keyword>
<evidence type="ECO:0000256" key="2">
    <source>
        <dbReference type="ARBA" id="ARBA00022670"/>
    </source>
</evidence>
<keyword evidence="4" id="KW-0378">Hydrolase</keyword>
<dbReference type="InterPro" id="IPR011249">
    <property type="entry name" value="Metalloenz_LuxS/M16"/>
</dbReference>
<dbReference type="Pfam" id="PF05193">
    <property type="entry name" value="Peptidase_M16_C"/>
    <property type="match status" value="1"/>
</dbReference>
<dbReference type="InterPro" id="IPR050626">
    <property type="entry name" value="Peptidase_M16"/>
</dbReference>
<feature type="domain" description="Peptidase M16 C-terminal" evidence="8">
    <location>
        <begin position="195"/>
        <end position="241"/>
    </location>
</feature>
<evidence type="ECO:0000256" key="4">
    <source>
        <dbReference type="ARBA" id="ARBA00022801"/>
    </source>
</evidence>
<evidence type="ECO:0000256" key="6">
    <source>
        <dbReference type="ARBA" id="ARBA00023049"/>
    </source>
</evidence>
<dbReference type="EMBL" id="UINC01003035">
    <property type="protein sequence ID" value="SVA02738.1"/>
    <property type="molecule type" value="Genomic_DNA"/>
</dbReference>
<sequence>MQGTIMTQEKNSTQLPYGFEHTKESGGIQEYKMTNNELTVLLKEDHSAPVATFMVTYSVGSRNEAIGYTGSTHLLEHLMFKGSRKFNTDKGNSVFQLLQSLGSRMNATTWLDRTNYFETMPSEHLEIAIEIEADRMRNAFIKEEDRQAEMTVVRNEFERGQNNPFGVLDEHIWATAYLAHPYHHSTIGWKADIENVSIERLKKFYDTFYWPNNATVTIVGDFETNEALALVKKHFGRIPKSR</sequence>
<dbReference type="GO" id="GO:0006508">
    <property type="term" value="P:proteolysis"/>
    <property type="evidence" value="ECO:0007669"/>
    <property type="project" value="UniProtKB-KW"/>
</dbReference>
<evidence type="ECO:0000313" key="9">
    <source>
        <dbReference type="EMBL" id="SVA02738.1"/>
    </source>
</evidence>
<feature type="domain" description="Peptidase M16 N-terminal" evidence="7">
    <location>
        <begin position="40"/>
        <end position="187"/>
    </location>
</feature>
<dbReference type="AlphaFoldDB" id="A0A381SHG8"/>
<dbReference type="GO" id="GO:0046872">
    <property type="term" value="F:metal ion binding"/>
    <property type="evidence" value="ECO:0007669"/>
    <property type="project" value="UniProtKB-KW"/>
</dbReference>
<evidence type="ECO:0000256" key="3">
    <source>
        <dbReference type="ARBA" id="ARBA00022723"/>
    </source>
</evidence>
<dbReference type="InterPro" id="IPR007863">
    <property type="entry name" value="Peptidase_M16_C"/>
</dbReference>
<dbReference type="GO" id="GO:0004222">
    <property type="term" value="F:metalloendopeptidase activity"/>
    <property type="evidence" value="ECO:0007669"/>
    <property type="project" value="InterPro"/>
</dbReference>
<evidence type="ECO:0000256" key="5">
    <source>
        <dbReference type="ARBA" id="ARBA00022833"/>
    </source>
</evidence>
<dbReference type="PANTHER" id="PTHR43690:SF17">
    <property type="entry name" value="PROTEIN YHJJ"/>
    <property type="match status" value="1"/>
</dbReference>
<protein>
    <recommendedName>
        <fullName evidence="10">Peptidase M16 N-terminal domain-containing protein</fullName>
    </recommendedName>
</protein>
<evidence type="ECO:0008006" key="10">
    <source>
        <dbReference type="Google" id="ProtNLM"/>
    </source>
</evidence>
<dbReference type="PANTHER" id="PTHR43690">
    <property type="entry name" value="NARDILYSIN"/>
    <property type="match status" value="1"/>
</dbReference>
<dbReference type="PROSITE" id="PS00143">
    <property type="entry name" value="INSULINASE"/>
    <property type="match status" value="1"/>
</dbReference>
<keyword evidence="5" id="KW-0862">Zinc</keyword>
<feature type="non-terminal residue" evidence="9">
    <location>
        <position position="242"/>
    </location>
</feature>
<dbReference type="SUPFAM" id="SSF63411">
    <property type="entry name" value="LuxS/MPP-like metallohydrolase"/>
    <property type="match status" value="1"/>
</dbReference>
<keyword evidence="3" id="KW-0479">Metal-binding</keyword>
<keyword evidence="6" id="KW-0482">Metalloprotease</keyword>
<reference evidence="9" key="1">
    <citation type="submission" date="2018-05" db="EMBL/GenBank/DDBJ databases">
        <authorList>
            <person name="Lanie J.A."/>
            <person name="Ng W.-L."/>
            <person name="Kazmierczak K.M."/>
            <person name="Andrzejewski T.M."/>
            <person name="Davidsen T.M."/>
            <person name="Wayne K.J."/>
            <person name="Tettelin H."/>
            <person name="Glass J.I."/>
            <person name="Rusch D."/>
            <person name="Podicherti R."/>
            <person name="Tsui H.-C.T."/>
            <person name="Winkler M.E."/>
        </authorList>
    </citation>
    <scope>NUCLEOTIDE SEQUENCE</scope>
</reference>